<organism evidence="1 2">
    <name type="scientific">Gracilariopsis chorda</name>
    <dbReference type="NCBI Taxonomy" id="448386"/>
    <lineage>
        <taxon>Eukaryota</taxon>
        <taxon>Rhodophyta</taxon>
        <taxon>Florideophyceae</taxon>
        <taxon>Rhodymeniophycidae</taxon>
        <taxon>Gracilariales</taxon>
        <taxon>Gracilariaceae</taxon>
        <taxon>Gracilariopsis</taxon>
    </lineage>
</organism>
<dbReference type="EMBL" id="NBIV01000145">
    <property type="protein sequence ID" value="PXF42903.1"/>
    <property type="molecule type" value="Genomic_DNA"/>
</dbReference>
<proteinExistence type="predicted"/>
<evidence type="ECO:0000313" key="1">
    <source>
        <dbReference type="EMBL" id="PXF42903.1"/>
    </source>
</evidence>
<dbReference type="AlphaFoldDB" id="A0A2V3ILH1"/>
<comment type="caution">
    <text evidence="1">The sequence shown here is derived from an EMBL/GenBank/DDBJ whole genome shotgun (WGS) entry which is preliminary data.</text>
</comment>
<accession>A0A2V3ILH1</accession>
<dbReference type="Proteomes" id="UP000247409">
    <property type="component" value="Unassembled WGS sequence"/>
</dbReference>
<reference evidence="1 2" key="1">
    <citation type="journal article" date="2018" name="Mol. Biol. Evol.">
        <title>Analysis of the draft genome of the red seaweed Gracilariopsis chorda provides insights into genome size evolution in Rhodophyta.</title>
        <authorList>
            <person name="Lee J."/>
            <person name="Yang E.C."/>
            <person name="Graf L."/>
            <person name="Yang J.H."/>
            <person name="Qiu H."/>
            <person name="Zel Zion U."/>
            <person name="Chan C.X."/>
            <person name="Stephens T.G."/>
            <person name="Weber A.P.M."/>
            <person name="Boo G.H."/>
            <person name="Boo S.M."/>
            <person name="Kim K.M."/>
            <person name="Shin Y."/>
            <person name="Jung M."/>
            <person name="Lee S.J."/>
            <person name="Yim H.S."/>
            <person name="Lee J.H."/>
            <person name="Bhattacharya D."/>
            <person name="Yoon H.S."/>
        </authorList>
    </citation>
    <scope>NUCLEOTIDE SEQUENCE [LARGE SCALE GENOMIC DNA]</scope>
    <source>
        <strain evidence="1 2">SKKU-2015</strain>
        <tissue evidence="1">Whole body</tissue>
    </source>
</reference>
<evidence type="ECO:0000313" key="2">
    <source>
        <dbReference type="Proteomes" id="UP000247409"/>
    </source>
</evidence>
<sequence length="292" mass="31838">MSFAEDLPLEQAHHFVQKLRASLWAIRRHLPSVRLVDRAGGARFTRHPRVRFVRDEKVRLSEWLSGLGGLQRFPPASAFDPTMRERLMMEVDSFLAAESVIRERISLACPTELQIQAATSRTVSGQPLFMRNASEGVMVFAATFNVAKQIGANEVVLSTEVAACADEAVSHFSSEEAGRWFGGSGRASLGWSSAGERVSVGVVGEQANSVLLNALPALLKVVQLVGANALWIEDVRLRIDGAHVKRLIHSIRDALQAALCAEVAGVNCSSLRGVLEKWLALCFDQRVVLTAA</sequence>
<keyword evidence="2" id="KW-1185">Reference proteome</keyword>
<protein>
    <submittedName>
        <fullName evidence="1">Uncharacterized protein</fullName>
    </submittedName>
</protein>
<gene>
    <name evidence="1" type="ORF">BWQ96_07350</name>
</gene>
<name>A0A2V3ILH1_9FLOR</name>